<keyword evidence="3" id="KW-1185">Reference proteome</keyword>
<proteinExistence type="predicted"/>
<dbReference type="Proteomes" id="UP001497444">
    <property type="component" value="Unassembled WGS sequence"/>
</dbReference>
<gene>
    <name evidence="2" type="ORF">CSSPJE1EN1_LOCUS29658</name>
</gene>
<accession>A0ABP0VMH3</accession>
<reference evidence="2" key="1">
    <citation type="submission" date="2024-02" db="EMBL/GenBank/DDBJ databases">
        <authorList>
            <consortium name="ELIXIR-Norway"/>
            <consortium name="Elixir Norway"/>
        </authorList>
    </citation>
    <scope>NUCLEOTIDE SEQUENCE</scope>
</reference>
<comment type="caution">
    <text evidence="2">The sequence shown here is derived from an EMBL/GenBank/DDBJ whole genome shotgun (WGS) entry which is preliminary data.</text>
</comment>
<feature type="region of interest" description="Disordered" evidence="1">
    <location>
        <begin position="20"/>
        <end position="39"/>
    </location>
</feature>
<evidence type="ECO:0000256" key="1">
    <source>
        <dbReference type="SAM" id="MobiDB-lite"/>
    </source>
</evidence>
<dbReference type="EMBL" id="CAXAQS010001004">
    <property type="protein sequence ID" value="CAK9254280.1"/>
    <property type="molecule type" value="Genomic_DNA"/>
</dbReference>
<evidence type="ECO:0000313" key="3">
    <source>
        <dbReference type="Proteomes" id="UP001497444"/>
    </source>
</evidence>
<sequence>MPHIAPTSVSKAAKRNVNKPAPIFASLPPTERPPILNSSNRNRTRLTILSQRRSAKPTPAMIRPIAINTYAWAFEPFAAVGGEPGFIQVHDHGVAAVAVSAKAVEVREIETALPISRIVKLIARDAGIATGIEMGDEAIYEIEKVILRYVVVAAVEPVDHIAAYLVVMILFCFAAYACVVEPVDGEECIEAVPKLRRERSGNEVFCYAYLVSDEAVYEGYQMPELSGGEGRVINRWSQRPFPRSKERGYWWETPLKRGWRWLGDGKDVCAAT</sequence>
<name>A0ABP0VMH3_9BRYO</name>
<protein>
    <submittedName>
        <fullName evidence="2">Uncharacterized protein</fullName>
    </submittedName>
</protein>
<evidence type="ECO:0000313" key="2">
    <source>
        <dbReference type="EMBL" id="CAK9254280.1"/>
    </source>
</evidence>
<organism evidence="2 3">
    <name type="scientific">Sphagnum jensenii</name>
    <dbReference type="NCBI Taxonomy" id="128206"/>
    <lineage>
        <taxon>Eukaryota</taxon>
        <taxon>Viridiplantae</taxon>
        <taxon>Streptophyta</taxon>
        <taxon>Embryophyta</taxon>
        <taxon>Bryophyta</taxon>
        <taxon>Sphagnophytina</taxon>
        <taxon>Sphagnopsida</taxon>
        <taxon>Sphagnales</taxon>
        <taxon>Sphagnaceae</taxon>
        <taxon>Sphagnum</taxon>
    </lineage>
</organism>